<keyword evidence="5" id="KW-1185">Reference proteome</keyword>
<proteinExistence type="predicted"/>
<feature type="domain" description="AMP-dependent synthetase/ligase" evidence="2">
    <location>
        <begin position="19"/>
        <end position="377"/>
    </location>
</feature>
<dbReference type="Gene3D" id="3.40.50.12820">
    <property type="match status" value="1"/>
</dbReference>
<dbReference type="OrthoDB" id="9766486at2"/>
<evidence type="ECO:0000313" key="4">
    <source>
        <dbReference type="EMBL" id="ANN79315.1"/>
    </source>
</evidence>
<protein>
    <submittedName>
        <fullName evidence="4">4-hydroxybenzoate--CoA ligase</fullName>
    </submittedName>
</protein>
<dbReference type="GO" id="GO:0016878">
    <property type="term" value="F:acid-thiol ligase activity"/>
    <property type="evidence" value="ECO:0007669"/>
    <property type="project" value="TreeGrafter"/>
</dbReference>
<evidence type="ECO:0000256" key="1">
    <source>
        <dbReference type="ARBA" id="ARBA00022598"/>
    </source>
</evidence>
<dbReference type="Pfam" id="PF00501">
    <property type="entry name" value="AMP-binding"/>
    <property type="match status" value="1"/>
</dbReference>
<dbReference type="Gene3D" id="3.40.50.980">
    <property type="match status" value="1"/>
</dbReference>
<feature type="domain" description="AMP-binding enzyme C-terminal" evidence="3">
    <location>
        <begin position="427"/>
        <end position="505"/>
    </location>
</feature>
<accession>A0A193GHL2</accession>
<dbReference type="KEGG" id="bfz:BAU07_21260"/>
<dbReference type="NCBIfam" id="TIGR02262">
    <property type="entry name" value="benz_CoA_lig"/>
    <property type="match status" value="1"/>
</dbReference>
<dbReference type="Gene3D" id="3.30.300.30">
    <property type="match status" value="1"/>
</dbReference>
<dbReference type="PANTHER" id="PTHR43352">
    <property type="entry name" value="ACETYL-COA SYNTHETASE"/>
    <property type="match status" value="1"/>
</dbReference>
<organism evidence="4 5">
    <name type="scientific">Bordetella flabilis</name>
    <dbReference type="NCBI Taxonomy" id="463014"/>
    <lineage>
        <taxon>Bacteria</taxon>
        <taxon>Pseudomonadati</taxon>
        <taxon>Pseudomonadota</taxon>
        <taxon>Betaproteobacteria</taxon>
        <taxon>Burkholderiales</taxon>
        <taxon>Alcaligenaceae</taxon>
        <taxon>Bordetella</taxon>
    </lineage>
</organism>
<dbReference type="GO" id="GO:0016405">
    <property type="term" value="F:CoA-ligase activity"/>
    <property type="evidence" value="ECO:0007669"/>
    <property type="project" value="InterPro"/>
</dbReference>
<dbReference type="SUPFAM" id="SSF56801">
    <property type="entry name" value="Acetyl-CoA synthetase-like"/>
    <property type="match status" value="1"/>
</dbReference>
<dbReference type="AlphaFoldDB" id="A0A193GHL2"/>
<sequence length="518" mass="56479">MESCPQELNFASHLAALNAARADKTAYIDDFGTLRYGELADRTARFGGLLKQLGLRREERLLLLMHDTADWPVAFLGALHAGIVPVAVNTLLTADDYGYILTHSRARAAIVSGTLLPVLRQAMARVETEIEHIVVSRPDGPPPEGTLELEAAMAAAPAIPAIRTLADEMAFWLYSSGSTGKPKGVVHTHGNLWHTAELYAKPVLGIREDDVVFSAAKLFFAYGLGNGLTFPLSAGATVVLMAERPTPQAVFQRLVRHRPTVFYGVPTLYAAMLAAPDLPSPDQVALRVCTSAGEALPRDIGERFRRHFGCDILDGIGSTEMLHIFISNQAGRIRYGTTGMPVAGYEVQLRDDQGLPVPPGAIGDLYIKGPSAALMYWNNREKTRQCFLGDWLKSGDKYVCDADGYYTYAGRSDDMIKVSGQYVSPIEVENVLVQHQAVLEAAVIGVPDAQGLVKTTAYVVLRPGQVADTGTGAALQAHVKQHLAPFKYPRQIHFVEELPKTATGKIQRFRLRQLEEHA</sequence>
<dbReference type="RefSeq" id="WP_066662141.1">
    <property type="nucleotide sequence ID" value="NZ_CBCSCL010000011.1"/>
</dbReference>
<dbReference type="GO" id="GO:0005524">
    <property type="term" value="F:ATP binding"/>
    <property type="evidence" value="ECO:0007669"/>
    <property type="project" value="InterPro"/>
</dbReference>
<dbReference type="Pfam" id="PF13193">
    <property type="entry name" value="AMP-binding_C"/>
    <property type="match status" value="1"/>
</dbReference>
<evidence type="ECO:0000313" key="5">
    <source>
        <dbReference type="Proteomes" id="UP000091926"/>
    </source>
</evidence>
<dbReference type="InterPro" id="IPR025110">
    <property type="entry name" value="AMP-bd_C"/>
</dbReference>
<dbReference type="InterPro" id="IPR000873">
    <property type="entry name" value="AMP-dep_synth/lig_dom"/>
</dbReference>
<dbReference type="PANTHER" id="PTHR43352:SF1">
    <property type="entry name" value="ANTHRANILATE--COA LIGASE"/>
    <property type="match status" value="1"/>
</dbReference>
<dbReference type="CDD" id="cd05959">
    <property type="entry name" value="BCL_4HBCL"/>
    <property type="match status" value="1"/>
</dbReference>
<dbReference type="STRING" id="463014.BAU07_21260"/>
<dbReference type="GO" id="GO:0044550">
    <property type="term" value="P:secondary metabolite biosynthetic process"/>
    <property type="evidence" value="ECO:0007669"/>
    <property type="project" value="TreeGrafter"/>
</dbReference>
<dbReference type="Proteomes" id="UP000091926">
    <property type="component" value="Chromosome"/>
</dbReference>
<evidence type="ECO:0000259" key="2">
    <source>
        <dbReference type="Pfam" id="PF00501"/>
    </source>
</evidence>
<dbReference type="EMBL" id="CP016172">
    <property type="protein sequence ID" value="ANN79315.1"/>
    <property type="molecule type" value="Genomic_DNA"/>
</dbReference>
<dbReference type="InterPro" id="IPR045851">
    <property type="entry name" value="AMP-bd_C_sf"/>
</dbReference>
<reference evidence="4 5" key="1">
    <citation type="submission" date="2016-06" db="EMBL/GenBank/DDBJ databases">
        <title>Complete genome sequences of Bordetella bronchialis and Bordetella flabilis.</title>
        <authorList>
            <person name="LiPuma J.J."/>
            <person name="Spilker T."/>
        </authorList>
    </citation>
    <scope>NUCLEOTIDE SEQUENCE [LARGE SCALE GENOMIC DNA]</scope>
    <source>
        <strain evidence="4 5">AU10664</strain>
    </source>
</reference>
<gene>
    <name evidence="4" type="ORF">BAU07_21260</name>
</gene>
<dbReference type="Gene3D" id="2.30.38.10">
    <property type="entry name" value="Luciferase, Domain 3"/>
    <property type="match status" value="1"/>
</dbReference>
<keyword evidence="1 4" id="KW-0436">Ligase</keyword>
<name>A0A193GHL2_9BORD</name>
<evidence type="ECO:0000259" key="3">
    <source>
        <dbReference type="Pfam" id="PF13193"/>
    </source>
</evidence>
<dbReference type="InterPro" id="IPR011957">
    <property type="entry name" value="Benz_CoA_lig"/>
</dbReference>